<dbReference type="AlphaFoldDB" id="A0A1Y0L155"/>
<feature type="chain" id="PRO_5013322044" description="Lipoprotein" evidence="1">
    <location>
        <begin position="24"/>
        <end position="202"/>
    </location>
</feature>
<evidence type="ECO:0000313" key="2">
    <source>
        <dbReference type="EMBL" id="ATX70923.1"/>
    </source>
</evidence>
<reference evidence="2 3" key="1">
    <citation type="submission" date="2017-11" db="EMBL/GenBank/DDBJ databases">
        <title>Complete genome sequence of Spiroplasma clarkii CN-5 (DSM 19994).</title>
        <authorList>
            <person name="Tsai Y.-M."/>
            <person name="Chang A."/>
            <person name="Lo W.-S."/>
            <person name="Kuo C.-H."/>
        </authorList>
    </citation>
    <scope>NUCLEOTIDE SEQUENCE [LARGE SCALE GENOMIC DNA]</scope>
    <source>
        <strain evidence="2 3">CN-5</strain>
    </source>
</reference>
<evidence type="ECO:0000256" key="1">
    <source>
        <dbReference type="SAM" id="SignalP"/>
    </source>
</evidence>
<organism evidence="2 3">
    <name type="scientific">Spiroplasma clarkii</name>
    <dbReference type="NCBI Taxonomy" id="2139"/>
    <lineage>
        <taxon>Bacteria</taxon>
        <taxon>Bacillati</taxon>
        <taxon>Mycoplasmatota</taxon>
        <taxon>Mollicutes</taxon>
        <taxon>Entomoplasmatales</taxon>
        <taxon>Spiroplasmataceae</taxon>
        <taxon>Spiroplasma</taxon>
    </lineage>
</organism>
<gene>
    <name evidence="2" type="ORF">SCLAR_v1c06040</name>
</gene>
<dbReference type="Proteomes" id="UP000231179">
    <property type="component" value="Chromosome"/>
</dbReference>
<dbReference type="RefSeq" id="WP_100254474.1">
    <property type="nucleotide sequence ID" value="NZ_CP015819.1"/>
</dbReference>
<keyword evidence="3" id="KW-1185">Reference proteome</keyword>
<accession>A0A1Y0L155</accession>
<name>A0A1Y0L155_9MOLU</name>
<proteinExistence type="predicted"/>
<protein>
    <recommendedName>
        <fullName evidence="4">Lipoprotein</fullName>
    </recommendedName>
</protein>
<dbReference type="KEGG" id="scla:SCLARK_00901"/>
<keyword evidence="1" id="KW-0732">Signal</keyword>
<evidence type="ECO:0000313" key="3">
    <source>
        <dbReference type="Proteomes" id="UP000231179"/>
    </source>
</evidence>
<dbReference type="NCBIfam" id="NF038029">
    <property type="entry name" value="LP_plasma"/>
    <property type="match status" value="1"/>
</dbReference>
<dbReference type="EMBL" id="CP024870">
    <property type="protein sequence ID" value="ATX70923.1"/>
    <property type="molecule type" value="Genomic_DNA"/>
</dbReference>
<dbReference type="InterPro" id="IPR054816">
    <property type="entry name" value="Lipoprotein_mollicutes-type_CS"/>
</dbReference>
<feature type="signal peptide" evidence="1">
    <location>
        <begin position="1"/>
        <end position="23"/>
    </location>
</feature>
<dbReference type="PROSITE" id="PS51257">
    <property type="entry name" value="PROKAR_LIPOPROTEIN"/>
    <property type="match status" value="1"/>
</dbReference>
<evidence type="ECO:0008006" key="4">
    <source>
        <dbReference type="Google" id="ProtNLM"/>
    </source>
</evidence>
<sequence length="202" mass="21018">MKKLLGLLAATGLVASTGSTVIACGETTDSAITTEAIKTAVIALLEEGKSDYTTTALKTLLDNEENAITGVASWTVAANSGVASTAVFTFDVAEGHVLDDDAEKITGTFEIANLLTTTPTKVTIDELKEQVENELEEDSYANIDALNEALEDVVVNGFSSFSATADGTVNATVTFTVAATHEITGGETEFTLEDIIGEAETI</sequence>